<protein>
    <submittedName>
        <fullName evidence="8">SNF2 family N-terminal domain-containing protein</fullName>
    </submittedName>
</protein>
<evidence type="ECO:0000256" key="2">
    <source>
        <dbReference type="ARBA" id="ARBA00022801"/>
    </source>
</evidence>
<keyword evidence="1" id="KW-0547">Nucleotide-binding</keyword>
<dbReference type="InterPro" id="IPR014001">
    <property type="entry name" value="Helicase_ATP-bd"/>
</dbReference>
<sequence>MSSTNTFAPGNVVVVRDEDWLVTSVDESSDGPVLNAQGLSDLVRGQGAVFYPSLDRVKLNDPRDTIVRADDSPRYRRSRLWVESTLRKTAVPLSDDSLTVAPRMLARQLGYQHKAVAKALDPATLRPRILLADAVGLGKTLEIGMILSELIRRGRGERILVVTPRHVLEQMQHEMWSRFAIPFVRLDSQGVARVKQKLPANRNPFSYFRRVIISIDTLKQERFVHDLRRHHWDAVVIDESHNVTNTATLNNRLASILAPQADALILASATPHNGSRESFAELVRLLDPTAVKADGDLDAKRVEQLTIRRHRHSAEVAEEVGADWAERLEPDNRLIDASPEEDAVVDELVDTWLRPTATSPYSGANGSLFPWTLAKAFLSSPAALRDTLHNRIERLDHTPAAHREAEALRRLAVLNDATMATSSKYQALVSYLRDEVSVGKDSPMRAVVFSERVATLHWLQAKLQKDLGLKPDQVEVLHGGLADDQQQAIVESFKQTSSPIRVLVTGDVASEGVNLHKQCHHLIHYDIPWSLIRIEQRNGRIDRYGQKQPPQITTLLLNTANERFSGDIRVLTALVTREHEAHRALGDAASLMGRYSVTAEEEVIRQVLAGSKSFDDVVASPEDIATSVDDWLAQYLDDDADDQPEPAVVGDHLLYAKPVDFLRDALHEYYPSPEDKPLPRDLGGVAWREHQAEHIVEFVPPADLRQRFEVLPQSYLADRNVLERLQLVTEPNKASTILDAALTDTSASSWPEAHYLGPLHPVLDWAADRALARLARGEIFAVRGDVDVPTVLLNGTLINRRGQVVASSWLSAQFHGTTPFVEVHATAGEMLTDAGVIGERSNPGPVQLPDMDLVRPAVERAGDTLRFQFQAAADAAKARVDEWVARAEEWQSEAEALIQRDQVRRRRALVDAQERLSRDMTPDRQLVRPLLVVLPADTPGATHG</sequence>
<evidence type="ECO:0000259" key="6">
    <source>
        <dbReference type="PROSITE" id="PS51192"/>
    </source>
</evidence>
<dbReference type="GO" id="GO:0005524">
    <property type="term" value="F:ATP binding"/>
    <property type="evidence" value="ECO:0007669"/>
    <property type="project" value="UniProtKB-KW"/>
</dbReference>
<dbReference type="OrthoDB" id="9814088at2"/>
<accession>A0A1M6EBV2</accession>
<keyword evidence="3" id="KW-0347">Helicase</keyword>
<evidence type="ECO:0000256" key="1">
    <source>
        <dbReference type="ARBA" id="ARBA00022741"/>
    </source>
</evidence>
<evidence type="ECO:0000256" key="3">
    <source>
        <dbReference type="ARBA" id="ARBA00022806"/>
    </source>
</evidence>
<dbReference type="EMBL" id="FQZG01000016">
    <property type="protein sequence ID" value="SHI82954.1"/>
    <property type="molecule type" value="Genomic_DNA"/>
</dbReference>
<dbReference type="CDD" id="cd18793">
    <property type="entry name" value="SF2_C_SNF"/>
    <property type="match status" value="1"/>
</dbReference>
<dbReference type="InterPro" id="IPR001650">
    <property type="entry name" value="Helicase_C-like"/>
</dbReference>
<name>A0A1M6EBV2_9ACTN</name>
<dbReference type="InterPro" id="IPR027417">
    <property type="entry name" value="P-loop_NTPase"/>
</dbReference>
<dbReference type="Gene3D" id="3.40.50.300">
    <property type="entry name" value="P-loop containing nucleotide triphosphate hydrolases"/>
    <property type="match status" value="1"/>
</dbReference>
<feature type="domain" description="Helicase C-terminal" evidence="7">
    <location>
        <begin position="424"/>
        <end position="604"/>
    </location>
</feature>
<dbReference type="GO" id="GO:0004386">
    <property type="term" value="F:helicase activity"/>
    <property type="evidence" value="ECO:0007669"/>
    <property type="project" value="UniProtKB-KW"/>
</dbReference>
<keyword evidence="2" id="KW-0378">Hydrolase</keyword>
<dbReference type="PANTHER" id="PTHR45766:SF6">
    <property type="entry name" value="SWI_SNF-RELATED MATRIX-ASSOCIATED ACTIN-DEPENDENT REGULATOR OF CHROMATIN SUBFAMILY A-LIKE PROTEIN 1"/>
    <property type="match status" value="1"/>
</dbReference>
<dbReference type="Pfam" id="PF00271">
    <property type="entry name" value="Helicase_C"/>
    <property type="match status" value="1"/>
</dbReference>
<dbReference type="Proteomes" id="UP000184512">
    <property type="component" value="Unassembled WGS sequence"/>
</dbReference>
<dbReference type="SMART" id="SM00487">
    <property type="entry name" value="DEXDc"/>
    <property type="match status" value="1"/>
</dbReference>
<dbReference type="InterPro" id="IPR038718">
    <property type="entry name" value="SNF2-like_sf"/>
</dbReference>
<dbReference type="CDD" id="cd18011">
    <property type="entry name" value="DEXDc_RapA"/>
    <property type="match status" value="1"/>
</dbReference>
<reference evidence="8 9" key="1">
    <citation type="submission" date="2016-11" db="EMBL/GenBank/DDBJ databases">
        <authorList>
            <person name="Jaros S."/>
            <person name="Januszkiewicz K."/>
            <person name="Wedrychowicz H."/>
        </authorList>
    </citation>
    <scope>NUCLEOTIDE SEQUENCE [LARGE SCALE GENOMIC DNA]</scope>
    <source>
        <strain evidence="8 9">DSM 12906</strain>
    </source>
</reference>
<evidence type="ECO:0000256" key="4">
    <source>
        <dbReference type="ARBA" id="ARBA00022840"/>
    </source>
</evidence>
<evidence type="ECO:0000313" key="9">
    <source>
        <dbReference type="Proteomes" id="UP000184512"/>
    </source>
</evidence>
<dbReference type="PANTHER" id="PTHR45766">
    <property type="entry name" value="DNA ANNEALING HELICASE AND ENDONUCLEASE ZRANB3 FAMILY MEMBER"/>
    <property type="match status" value="1"/>
</dbReference>
<dbReference type="GO" id="GO:0016787">
    <property type="term" value="F:hydrolase activity"/>
    <property type="evidence" value="ECO:0007669"/>
    <property type="project" value="UniProtKB-KW"/>
</dbReference>
<evidence type="ECO:0000313" key="8">
    <source>
        <dbReference type="EMBL" id="SHI82954.1"/>
    </source>
</evidence>
<feature type="domain" description="Helicase ATP-binding" evidence="6">
    <location>
        <begin position="120"/>
        <end position="289"/>
    </location>
</feature>
<dbReference type="InterPro" id="IPR000330">
    <property type="entry name" value="SNF2_N"/>
</dbReference>
<dbReference type="PROSITE" id="PS51192">
    <property type="entry name" value="HELICASE_ATP_BIND_1"/>
    <property type="match status" value="1"/>
</dbReference>
<dbReference type="PROSITE" id="PS51194">
    <property type="entry name" value="HELICASE_CTER"/>
    <property type="match status" value="1"/>
</dbReference>
<keyword evidence="4" id="KW-0067">ATP-binding</keyword>
<dbReference type="STRING" id="1123357.SAMN02745244_01165"/>
<dbReference type="AlphaFoldDB" id="A0A1M6EBV2"/>
<dbReference type="InterPro" id="IPR049730">
    <property type="entry name" value="SNF2/RAD54-like_C"/>
</dbReference>
<proteinExistence type="predicted"/>
<keyword evidence="5" id="KW-0175">Coiled coil</keyword>
<keyword evidence="9" id="KW-1185">Reference proteome</keyword>
<dbReference type="SUPFAM" id="SSF52540">
    <property type="entry name" value="P-loop containing nucleoside triphosphate hydrolases"/>
    <property type="match status" value="2"/>
</dbReference>
<dbReference type="InterPro" id="IPR057342">
    <property type="entry name" value="DEXDc_RapA"/>
</dbReference>
<feature type="coiled-coil region" evidence="5">
    <location>
        <begin position="873"/>
        <end position="900"/>
    </location>
</feature>
<dbReference type="Gene3D" id="3.40.50.10810">
    <property type="entry name" value="Tandem AAA-ATPase domain"/>
    <property type="match status" value="1"/>
</dbReference>
<evidence type="ECO:0000256" key="5">
    <source>
        <dbReference type="SAM" id="Coils"/>
    </source>
</evidence>
<dbReference type="Pfam" id="PF00176">
    <property type="entry name" value="SNF2-rel_dom"/>
    <property type="match status" value="1"/>
</dbReference>
<dbReference type="RefSeq" id="WP_073186596.1">
    <property type="nucleotide sequence ID" value="NZ_FQZG01000016.1"/>
</dbReference>
<gene>
    <name evidence="8" type="ORF">SAMN02745244_01165</name>
</gene>
<dbReference type="SMART" id="SM00490">
    <property type="entry name" value="HELICc"/>
    <property type="match status" value="1"/>
</dbReference>
<evidence type="ECO:0000259" key="7">
    <source>
        <dbReference type="PROSITE" id="PS51194"/>
    </source>
</evidence>
<organism evidence="8 9">
    <name type="scientific">Tessaracoccus bendigoensis DSM 12906</name>
    <dbReference type="NCBI Taxonomy" id="1123357"/>
    <lineage>
        <taxon>Bacteria</taxon>
        <taxon>Bacillati</taxon>
        <taxon>Actinomycetota</taxon>
        <taxon>Actinomycetes</taxon>
        <taxon>Propionibacteriales</taxon>
        <taxon>Propionibacteriaceae</taxon>
        <taxon>Tessaracoccus</taxon>
    </lineage>
</organism>